<reference evidence="7 8" key="1">
    <citation type="journal article" date="2024" name="G3 (Bethesda)">
        <title>Genome assembly of Hibiscus sabdariffa L. provides insights into metabolisms of medicinal natural products.</title>
        <authorList>
            <person name="Kim T."/>
        </authorList>
    </citation>
    <scope>NUCLEOTIDE SEQUENCE [LARGE SCALE GENOMIC DNA]</scope>
    <source>
        <strain evidence="7">TK-2024</strain>
        <tissue evidence="7">Old leaves</tissue>
    </source>
</reference>
<sequence length="347" mass="38193">MFGSVGCGNLATIFSDDAEPRGGCIQPKCGVGASEAEPGCFNQVYGNFSSTMVNMAPMYPGAKDESKRCTSAFLFSRLYFHGDDPLAISNGIGIETMHVPATLSWNSTHCGDAGCIPGSGLEPINFNSENSCGNVTVQYPFEINDRHYLNDSWFRVICKKTTNGQSVPFLNINGINLQILDFSFLLGNVVVNHPITYFNCDKNNNNGMSLNLTTTPFYYSDFGIVMRLPTNVPHGLTCFFVNMSGMIDSSDYSRKRSCGFASIVTSDLYYQLTLEPQDFDISNWTHVPISLQWGTPIPGLCHLRQGLRTSCTSDQQTCWQSLDSTHLCVCNKDYGLGDFSRLCKGTI</sequence>
<evidence type="ECO:0000259" key="6">
    <source>
        <dbReference type="Pfam" id="PF13947"/>
    </source>
</evidence>
<comment type="caution">
    <text evidence="7">The sequence shown here is derived from an EMBL/GenBank/DDBJ whole genome shotgun (WGS) entry which is preliminary data.</text>
</comment>
<keyword evidence="3" id="KW-0732">Signal</keyword>
<feature type="domain" description="Wall-associated receptor kinase galacturonan-binding" evidence="6">
    <location>
        <begin position="130"/>
        <end position="183"/>
    </location>
</feature>
<dbReference type="Pfam" id="PF13947">
    <property type="entry name" value="GUB_WAK_bind"/>
    <property type="match status" value="1"/>
</dbReference>
<dbReference type="PANTHER" id="PTHR33491">
    <property type="entry name" value="OSJNBA0016N04.9 PROTEIN"/>
    <property type="match status" value="1"/>
</dbReference>
<evidence type="ECO:0000256" key="4">
    <source>
        <dbReference type="ARBA" id="ARBA00022989"/>
    </source>
</evidence>
<evidence type="ECO:0000256" key="5">
    <source>
        <dbReference type="ARBA" id="ARBA00023136"/>
    </source>
</evidence>
<protein>
    <recommendedName>
        <fullName evidence="6">Wall-associated receptor kinase galacturonan-binding domain-containing protein</fullName>
    </recommendedName>
</protein>
<dbReference type="Proteomes" id="UP001396334">
    <property type="component" value="Unassembled WGS sequence"/>
</dbReference>
<keyword evidence="4" id="KW-1133">Transmembrane helix</keyword>
<evidence type="ECO:0000313" key="8">
    <source>
        <dbReference type="Proteomes" id="UP001396334"/>
    </source>
</evidence>
<name>A0ABR2SXV6_9ROSI</name>
<keyword evidence="5" id="KW-0472">Membrane</keyword>
<keyword evidence="2" id="KW-0812">Transmembrane</keyword>
<dbReference type="InterPro" id="IPR025287">
    <property type="entry name" value="WAK_GUB"/>
</dbReference>
<evidence type="ECO:0000256" key="1">
    <source>
        <dbReference type="ARBA" id="ARBA00004167"/>
    </source>
</evidence>
<dbReference type="EMBL" id="JBBPBN010000010">
    <property type="protein sequence ID" value="KAK9029885.1"/>
    <property type="molecule type" value="Genomic_DNA"/>
</dbReference>
<evidence type="ECO:0000256" key="3">
    <source>
        <dbReference type="ARBA" id="ARBA00022729"/>
    </source>
</evidence>
<evidence type="ECO:0000313" key="7">
    <source>
        <dbReference type="EMBL" id="KAK9029885.1"/>
    </source>
</evidence>
<proteinExistence type="predicted"/>
<organism evidence="7 8">
    <name type="scientific">Hibiscus sabdariffa</name>
    <name type="common">roselle</name>
    <dbReference type="NCBI Taxonomy" id="183260"/>
    <lineage>
        <taxon>Eukaryota</taxon>
        <taxon>Viridiplantae</taxon>
        <taxon>Streptophyta</taxon>
        <taxon>Embryophyta</taxon>
        <taxon>Tracheophyta</taxon>
        <taxon>Spermatophyta</taxon>
        <taxon>Magnoliopsida</taxon>
        <taxon>eudicotyledons</taxon>
        <taxon>Gunneridae</taxon>
        <taxon>Pentapetalae</taxon>
        <taxon>rosids</taxon>
        <taxon>malvids</taxon>
        <taxon>Malvales</taxon>
        <taxon>Malvaceae</taxon>
        <taxon>Malvoideae</taxon>
        <taxon>Hibiscus</taxon>
    </lineage>
</organism>
<accession>A0ABR2SXV6</accession>
<evidence type="ECO:0000256" key="2">
    <source>
        <dbReference type="ARBA" id="ARBA00022692"/>
    </source>
</evidence>
<comment type="subcellular location">
    <subcellularLocation>
        <location evidence="1">Membrane</location>
        <topology evidence="1">Single-pass membrane protein</topology>
    </subcellularLocation>
</comment>
<gene>
    <name evidence="7" type="ORF">V6N11_031327</name>
</gene>
<keyword evidence="8" id="KW-1185">Reference proteome</keyword>